<organism evidence="1 2">
    <name type="scientific">Pyropia yezoensis</name>
    <name type="common">Susabi-nori</name>
    <name type="synonym">Porphyra yezoensis</name>
    <dbReference type="NCBI Taxonomy" id="2788"/>
    <lineage>
        <taxon>Eukaryota</taxon>
        <taxon>Rhodophyta</taxon>
        <taxon>Bangiophyceae</taxon>
        <taxon>Bangiales</taxon>
        <taxon>Bangiaceae</taxon>
        <taxon>Pyropia</taxon>
    </lineage>
</organism>
<gene>
    <name evidence="1" type="ORF">I4F81_001724</name>
</gene>
<proteinExistence type="predicted"/>
<accession>A0ACC3BMJ1</accession>
<keyword evidence="2" id="KW-1185">Reference proteome</keyword>
<protein>
    <submittedName>
        <fullName evidence="1">Uncharacterized protein</fullName>
    </submittedName>
</protein>
<name>A0ACC3BMJ1_PYRYE</name>
<dbReference type="EMBL" id="CM020618">
    <property type="protein sequence ID" value="KAK1859127.1"/>
    <property type="molecule type" value="Genomic_DNA"/>
</dbReference>
<sequence length="410" mass="42525">MASPTSPSPPPPSPPPPGGYDATIDDPRLPFGTRLVRFVGALLAPGPPNAPFEAGVFPSDNPPPTGVAPAVHPSAFVAMPPGRVAIASAARRLLFTVARGEVSRLAATMPLPHLRDAAQKPNPSAAPDSTPAATAVADAHARDVRVASAACLLAVGDYPPAWTLRRRLLLQTLACGRFHSDDTEGVGDCLAEREELRRERAFVALVLSAWPGAAAAWAHLAGLAAASPTEAVGVCGAEIGGDNAADGSVGDWAVCDRAARAKPANYYAWVHRGRLLCAATGGGGPDGRAVAVREVAYARAFVERHVGDSSGWHYLRRALVAAAAVGGNERRGGDGGGGDIPPDKRHASDVSPVPGGSSGTPRMDPQVAGWVLAERDWLTALRRRAGVYQCMAVHARFLAFPPMARRTVSL</sequence>
<reference evidence="1" key="1">
    <citation type="submission" date="2019-11" db="EMBL/GenBank/DDBJ databases">
        <title>Nori genome reveals adaptations in red seaweeds to the harsh intertidal environment.</title>
        <authorList>
            <person name="Wang D."/>
            <person name="Mao Y."/>
        </authorList>
    </citation>
    <scope>NUCLEOTIDE SEQUENCE</scope>
    <source>
        <tissue evidence="1">Gametophyte</tissue>
    </source>
</reference>
<evidence type="ECO:0000313" key="1">
    <source>
        <dbReference type="EMBL" id="KAK1859127.1"/>
    </source>
</evidence>
<comment type="caution">
    <text evidence="1">The sequence shown here is derived from an EMBL/GenBank/DDBJ whole genome shotgun (WGS) entry which is preliminary data.</text>
</comment>
<dbReference type="Proteomes" id="UP000798662">
    <property type="component" value="Chromosome 1"/>
</dbReference>
<evidence type="ECO:0000313" key="2">
    <source>
        <dbReference type="Proteomes" id="UP000798662"/>
    </source>
</evidence>